<reference evidence="1" key="1">
    <citation type="submission" date="2020-10" db="EMBL/GenBank/DDBJ databases">
        <title>Taxonomic study of unclassified bacteria belonging to the class Ktedonobacteria.</title>
        <authorList>
            <person name="Yabe S."/>
            <person name="Wang C.M."/>
            <person name="Zheng Y."/>
            <person name="Sakai Y."/>
            <person name="Cavaletti L."/>
            <person name="Monciardini P."/>
            <person name="Donadio S."/>
        </authorList>
    </citation>
    <scope>NUCLEOTIDE SEQUENCE</scope>
    <source>
        <strain evidence="1">ID150040</strain>
    </source>
</reference>
<organism evidence="1 2">
    <name type="scientific">Reticulibacter mediterranei</name>
    <dbReference type="NCBI Taxonomy" id="2778369"/>
    <lineage>
        <taxon>Bacteria</taxon>
        <taxon>Bacillati</taxon>
        <taxon>Chloroflexota</taxon>
        <taxon>Ktedonobacteria</taxon>
        <taxon>Ktedonobacterales</taxon>
        <taxon>Reticulibacteraceae</taxon>
        <taxon>Reticulibacter</taxon>
    </lineage>
</organism>
<dbReference type="AlphaFoldDB" id="A0A8J3IYR0"/>
<proteinExistence type="predicted"/>
<keyword evidence="2" id="KW-1185">Reference proteome</keyword>
<dbReference type="Proteomes" id="UP000597444">
    <property type="component" value="Unassembled WGS sequence"/>
</dbReference>
<gene>
    <name evidence="1" type="ORF">KSF_110110</name>
</gene>
<comment type="caution">
    <text evidence="1">The sequence shown here is derived from an EMBL/GenBank/DDBJ whole genome shotgun (WGS) entry which is preliminary data.</text>
</comment>
<sequence>MGNDWIDASLGLTFSLPLFERYRKNGLLQAELHHVPGIRGRCKGYLHLVEGKVILCQLEDKQGQRHQVNVAMLIQLDNERGPFEWVLIPSPPPPQPVPRNLPSPSSMEPVLNSPIPQKIGSLDLEKLEGWTHRQKMMLSIVFDVVDGQRSIEDIKTDVPLPPNVVEEALRILLALKAIIIPNP</sequence>
<protein>
    <recommendedName>
        <fullName evidence="3">DUF4388 domain-containing protein</fullName>
    </recommendedName>
</protein>
<evidence type="ECO:0000313" key="1">
    <source>
        <dbReference type="EMBL" id="GHP00964.1"/>
    </source>
</evidence>
<name>A0A8J3IYR0_9CHLR</name>
<dbReference type="EMBL" id="BNJK01000004">
    <property type="protein sequence ID" value="GHP00964.1"/>
    <property type="molecule type" value="Genomic_DNA"/>
</dbReference>
<evidence type="ECO:0000313" key="2">
    <source>
        <dbReference type="Proteomes" id="UP000597444"/>
    </source>
</evidence>
<accession>A0A8J3IYR0</accession>
<evidence type="ECO:0008006" key="3">
    <source>
        <dbReference type="Google" id="ProtNLM"/>
    </source>
</evidence>
<dbReference type="RefSeq" id="WP_220211540.1">
    <property type="nucleotide sequence ID" value="NZ_BNJK01000004.1"/>
</dbReference>